<dbReference type="STRING" id="238.BBD35_16760"/>
<evidence type="ECO:0000313" key="1">
    <source>
        <dbReference type="EMBL" id="OOH96696.1"/>
    </source>
</evidence>
<keyword evidence="2" id="KW-1185">Reference proteome</keyword>
<sequence>MVLKTIFAKEALKVYKNISLIFWGLLLSSCTSYSRYSSYNTIPEKTEFYAGGNYYRYTNDSLKVTMLLYGAYINAHDKKMYKKILKSKEFTDVVSFPSHNKLLYAFTTYHDKAMQFRAFIDLSVGRKKSYPKGYYTKTIQCDKKNKVTLTIVDKFDTKGVRFLLENFRCIE</sequence>
<dbReference type="eggNOG" id="ENOG502ZKUK">
    <property type="taxonomic scope" value="Bacteria"/>
</dbReference>
<dbReference type="EMBL" id="MPOG01000007">
    <property type="protein sequence ID" value="OOH96696.1"/>
    <property type="molecule type" value="Genomic_DNA"/>
</dbReference>
<accession>A0A1V3U377</accession>
<proteinExistence type="predicted"/>
<comment type="caution">
    <text evidence="1">The sequence shown here is derived from an EMBL/GenBank/DDBJ whole genome shotgun (WGS) entry which is preliminary data.</text>
</comment>
<reference evidence="1 2" key="1">
    <citation type="submission" date="2016-11" db="EMBL/GenBank/DDBJ databases">
        <title>Genome sequence and comparative genomic analysis of clinical strain Elizabethkingia meningoseptica 61421 PRCM.</title>
        <authorList>
            <person name="Wang M."/>
            <person name="Hu S."/>
            <person name="Cao L."/>
            <person name="Jiang T."/>
            <person name="Zhou Y."/>
            <person name="Ming D."/>
        </authorList>
    </citation>
    <scope>NUCLEOTIDE SEQUENCE [LARGE SCALE GENOMIC DNA]</scope>
    <source>
        <strain evidence="1 2">61421 PRCM</strain>
    </source>
</reference>
<protein>
    <recommendedName>
        <fullName evidence="3">Lipoprotein</fullName>
    </recommendedName>
</protein>
<organism evidence="1 2">
    <name type="scientific">Elizabethkingia meningoseptica</name>
    <name type="common">Chryseobacterium meningosepticum</name>
    <dbReference type="NCBI Taxonomy" id="238"/>
    <lineage>
        <taxon>Bacteria</taxon>
        <taxon>Pseudomonadati</taxon>
        <taxon>Bacteroidota</taxon>
        <taxon>Flavobacteriia</taxon>
        <taxon>Flavobacteriales</taxon>
        <taxon>Weeksellaceae</taxon>
        <taxon>Elizabethkingia</taxon>
    </lineage>
</organism>
<dbReference type="PROSITE" id="PS51257">
    <property type="entry name" value="PROKAR_LIPOPROTEIN"/>
    <property type="match status" value="1"/>
</dbReference>
<evidence type="ECO:0008006" key="3">
    <source>
        <dbReference type="Google" id="ProtNLM"/>
    </source>
</evidence>
<dbReference type="AlphaFoldDB" id="A0A1V3U377"/>
<dbReference type="RefSeq" id="WP_069214429.1">
    <property type="nucleotide sequence ID" value="NZ_CP016378.1"/>
</dbReference>
<dbReference type="Proteomes" id="UP000188947">
    <property type="component" value="Unassembled WGS sequence"/>
</dbReference>
<gene>
    <name evidence="1" type="ORF">BMF97_05350</name>
</gene>
<name>A0A1V3U377_ELIME</name>
<dbReference type="OrthoDB" id="1452528at2"/>
<evidence type="ECO:0000313" key="2">
    <source>
        <dbReference type="Proteomes" id="UP000188947"/>
    </source>
</evidence>